<dbReference type="GO" id="GO:0006351">
    <property type="term" value="P:DNA-templated transcription"/>
    <property type="evidence" value="ECO:0007669"/>
    <property type="project" value="InterPro"/>
</dbReference>
<evidence type="ECO:0000256" key="4">
    <source>
        <dbReference type="SAM" id="MobiDB-lite"/>
    </source>
</evidence>
<evidence type="ECO:0000259" key="5">
    <source>
        <dbReference type="PROSITE" id="PS50048"/>
    </source>
</evidence>
<dbReference type="SMART" id="SM00066">
    <property type="entry name" value="GAL4"/>
    <property type="match status" value="1"/>
</dbReference>
<evidence type="ECO:0000313" key="6">
    <source>
        <dbReference type="EMBL" id="KZL71953.1"/>
    </source>
</evidence>
<dbReference type="PANTHER" id="PTHR31001">
    <property type="entry name" value="UNCHARACTERIZED TRANSCRIPTIONAL REGULATORY PROTEIN"/>
    <property type="match status" value="1"/>
</dbReference>
<dbReference type="Pfam" id="PF00172">
    <property type="entry name" value="Zn_clus"/>
    <property type="match status" value="1"/>
</dbReference>
<dbReference type="InterPro" id="IPR001138">
    <property type="entry name" value="Zn2Cys6_DnaBD"/>
</dbReference>
<feature type="non-terminal residue" evidence="6">
    <location>
        <position position="1"/>
    </location>
</feature>
<comment type="subcellular location">
    <subcellularLocation>
        <location evidence="1">Nucleus</location>
    </subcellularLocation>
</comment>
<evidence type="ECO:0000256" key="1">
    <source>
        <dbReference type="ARBA" id="ARBA00004123"/>
    </source>
</evidence>
<dbReference type="Gene3D" id="4.10.240.10">
    <property type="entry name" value="Zn(2)-C6 fungal-type DNA-binding domain"/>
    <property type="match status" value="1"/>
</dbReference>
<gene>
    <name evidence="6" type="ORF">CT0861_01659</name>
</gene>
<dbReference type="InterPro" id="IPR050613">
    <property type="entry name" value="Sec_Metabolite_Reg"/>
</dbReference>
<sequence length="760" mass="85441">LGCATPFHRRRRPNSNLDIVATTASPQGYSASALPMSANPNHSKSQRVLACVLCQHRKIKCDRNTPCSNCIKANVACTPSTPAPARKRRRPNQDLQERLARCEALLKQYATASTTPPTTHATLSPSTFATPSSAGPSPSIPQLPLPSGSASVSEDTSPPTTSWKPAGKVVVEDGSVRFMDSYLWATVHDQLTAMRQIIEAEEEEQSVLGSDAVTPDDNVDLLLNDIAAIDLEDVTPSPVQIFRLWQVFLERVNPLTKLIHVPSLQPLVVEAAANHSNVANNAQALLFAIYLVASLTMTESEARQMLDISKEEALKKFTAGVKAALTKVNFLKNHDMMTLQALILYLVSLQGRYNRHAAWVLSGILIRIAQKMGLHRDGDLLNLTPYETEMRRRLWWQIIMLDTKYAMVSGFCDTLLPWNWDTQTPQNVNDADLFPGSTEPVQPREGPTEMAFCLLLYEVGRFIVENRIPDFEAVVVGAMENDSPDSQLATQASLARYRVLVDNLDAKLIALEKRYCDPLAGNIHIVATKIRSMIIDKMRAMMIPMRELPEWGTEIFNVQDNMFRISLMHHEHNVELYDFMENTGFVWFFKLHFQIDVFIVMAGQLFKRPTGRLAERAWKIVDRIYQYHEELWDMSKKENTQLGVYMLKAWRARERALVQMGLPYETPVAIPRLQDTVPQSSSEASSCGPSPAQTLKMEIPQRQDQPMDQFLGNFLDTTNFYDLDMWADLGVPNGNMNQQSTANMFGQFGNFGVPPTNRGW</sequence>
<dbReference type="STRING" id="708197.A0A166TE22"/>
<reference evidence="6 7" key="1">
    <citation type="submission" date="2015-06" db="EMBL/GenBank/DDBJ databases">
        <title>Survival trade-offs in plant roots during colonization by closely related pathogenic and mutualistic fungi.</title>
        <authorList>
            <person name="Hacquard S."/>
            <person name="Kracher B."/>
            <person name="Hiruma K."/>
            <person name="Weinman A."/>
            <person name="Muench P."/>
            <person name="Garrido Oter R."/>
            <person name="Ver Loren van Themaat E."/>
            <person name="Dallerey J.-F."/>
            <person name="Damm U."/>
            <person name="Henrissat B."/>
            <person name="Lespinet O."/>
            <person name="Thon M."/>
            <person name="Kemen E."/>
            <person name="McHardy A.C."/>
            <person name="Schulze-Lefert P."/>
            <person name="O'Connell R.J."/>
        </authorList>
    </citation>
    <scope>NUCLEOTIDE SEQUENCE [LARGE SCALE GENOMIC DNA]</scope>
    <source>
        <strain evidence="6 7">0861</strain>
    </source>
</reference>
<dbReference type="CDD" id="cd00067">
    <property type="entry name" value="GAL4"/>
    <property type="match status" value="1"/>
</dbReference>
<dbReference type="SMART" id="SM00906">
    <property type="entry name" value="Fungal_trans"/>
    <property type="match status" value="1"/>
</dbReference>
<dbReference type="GO" id="GO:0000981">
    <property type="term" value="F:DNA-binding transcription factor activity, RNA polymerase II-specific"/>
    <property type="evidence" value="ECO:0007669"/>
    <property type="project" value="InterPro"/>
</dbReference>
<evidence type="ECO:0000256" key="2">
    <source>
        <dbReference type="ARBA" id="ARBA00022723"/>
    </source>
</evidence>
<keyword evidence="7" id="KW-1185">Reference proteome</keyword>
<feature type="region of interest" description="Disordered" evidence="4">
    <location>
        <begin position="111"/>
        <end position="166"/>
    </location>
</feature>
<dbReference type="EMBL" id="LFIV01000064">
    <property type="protein sequence ID" value="KZL71953.1"/>
    <property type="molecule type" value="Genomic_DNA"/>
</dbReference>
<dbReference type="Pfam" id="PF04082">
    <property type="entry name" value="Fungal_trans"/>
    <property type="match status" value="1"/>
</dbReference>
<dbReference type="SUPFAM" id="SSF57701">
    <property type="entry name" value="Zn2/Cys6 DNA-binding domain"/>
    <property type="match status" value="1"/>
</dbReference>
<evidence type="ECO:0000256" key="3">
    <source>
        <dbReference type="ARBA" id="ARBA00023242"/>
    </source>
</evidence>
<protein>
    <submittedName>
        <fullName evidence="6">Fungal specific transcription factor domain-containing protein</fullName>
    </submittedName>
</protein>
<dbReference type="GO" id="GO:0003677">
    <property type="term" value="F:DNA binding"/>
    <property type="evidence" value="ECO:0007669"/>
    <property type="project" value="InterPro"/>
</dbReference>
<feature type="compositionally biased region" description="Polar residues" evidence="4">
    <location>
        <begin position="150"/>
        <end position="163"/>
    </location>
</feature>
<name>A0A166TE22_9PEZI</name>
<feature type="compositionally biased region" description="Low complexity" evidence="4">
    <location>
        <begin position="111"/>
        <end position="127"/>
    </location>
</feature>
<dbReference type="AlphaFoldDB" id="A0A166TE22"/>
<proteinExistence type="predicted"/>
<dbReference type="PANTHER" id="PTHR31001:SF85">
    <property type="entry name" value="ZN(II)2CYS6 TRANSCRIPTION FACTOR (EUROFUNG)"/>
    <property type="match status" value="1"/>
</dbReference>
<dbReference type="InterPro" id="IPR036864">
    <property type="entry name" value="Zn2-C6_fun-type_DNA-bd_sf"/>
</dbReference>
<feature type="domain" description="Zn(2)-C6 fungal-type" evidence="5">
    <location>
        <begin position="50"/>
        <end position="78"/>
    </location>
</feature>
<dbReference type="InterPro" id="IPR007219">
    <property type="entry name" value="XnlR_reg_dom"/>
</dbReference>
<comment type="caution">
    <text evidence="6">The sequence shown here is derived from an EMBL/GenBank/DDBJ whole genome shotgun (WGS) entry which is preliminary data.</text>
</comment>
<keyword evidence="3" id="KW-0539">Nucleus</keyword>
<dbReference type="PROSITE" id="PS50048">
    <property type="entry name" value="ZN2_CY6_FUNGAL_2"/>
    <property type="match status" value="1"/>
</dbReference>
<dbReference type="GO" id="GO:0008270">
    <property type="term" value="F:zinc ion binding"/>
    <property type="evidence" value="ECO:0007669"/>
    <property type="project" value="InterPro"/>
</dbReference>
<keyword evidence="2" id="KW-0479">Metal-binding</keyword>
<accession>A0A166TE22</accession>
<organism evidence="6 7">
    <name type="scientific">Colletotrichum tofieldiae</name>
    <dbReference type="NCBI Taxonomy" id="708197"/>
    <lineage>
        <taxon>Eukaryota</taxon>
        <taxon>Fungi</taxon>
        <taxon>Dikarya</taxon>
        <taxon>Ascomycota</taxon>
        <taxon>Pezizomycotina</taxon>
        <taxon>Sordariomycetes</taxon>
        <taxon>Hypocreomycetidae</taxon>
        <taxon>Glomerellales</taxon>
        <taxon>Glomerellaceae</taxon>
        <taxon>Colletotrichum</taxon>
        <taxon>Colletotrichum spaethianum species complex</taxon>
    </lineage>
</organism>
<dbReference type="CDD" id="cd12148">
    <property type="entry name" value="fungal_TF_MHR"/>
    <property type="match status" value="1"/>
</dbReference>
<dbReference type="Proteomes" id="UP000076552">
    <property type="component" value="Unassembled WGS sequence"/>
</dbReference>
<dbReference type="GO" id="GO:0005634">
    <property type="term" value="C:nucleus"/>
    <property type="evidence" value="ECO:0007669"/>
    <property type="project" value="UniProtKB-SubCell"/>
</dbReference>
<evidence type="ECO:0000313" key="7">
    <source>
        <dbReference type="Proteomes" id="UP000076552"/>
    </source>
</evidence>